<evidence type="ECO:0000313" key="2">
    <source>
        <dbReference type="EMBL" id="PRP67622.1"/>
    </source>
</evidence>
<dbReference type="EMBL" id="MQUC01000003">
    <property type="protein sequence ID" value="PRP67622.1"/>
    <property type="molecule type" value="Genomic_DNA"/>
</dbReference>
<dbReference type="Gene3D" id="3.30.70.930">
    <property type="match status" value="1"/>
</dbReference>
<dbReference type="RefSeq" id="WP_105983336.1">
    <property type="nucleotide sequence ID" value="NZ_MQUC01000003.1"/>
</dbReference>
<dbReference type="OrthoDB" id="164222at2"/>
<name>A0A2S9WVW7_9FLAO</name>
<proteinExistence type="predicted"/>
<gene>
    <name evidence="2" type="ORF">BST86_11220</name>
</gene>
<dbReference type="Pfam" id="PF01910">
    <property type="entry name" value="Thiamine_BP"/>
    <property type="match status" value="1"/>
</dbReference>
<dbReference type="InterPro" id="IPR029756">
    <property type="entry name" value="MTH1187/YkoF-like"/>
</dbReference>
<keyword evidence="3" id="KW-1185">Reference proteome</keyword>
<dbReference type="AlphaFoldDB" id="A0A2S9WVW7"/>
<evidence type="ECO:0000259" key="1">
    <source>
        <dbReference type="Pfam" id="PF01910"/>
    </source>
</evidence>
<feature type="domain" description="Thiamine-binding protein" evidence="1">
    <location>
        <begin position="6"/>
        <end position="75"/>
    </location>
</feature>
<sequence length="86" mass="9990">MEVSIELTMSPLQDDFESHIIDFIKALRASEFEVLENPLSTQIYGEYGKLMPFLTQAIEKSISKQKSVLIYMKMVKSNRADYKPHF</sequence>
<dbReference type="Proteomes" id="UP000239532">
    <property type="component" value="Unassembled WGS sequence"/>
</dbReference>
<accession>A0A2S9WVW7</accession>
<protein>
    <recommendedName>
        <fullName evidence="1">Thiamine-binding protein domain-containing protein</fullName>
    </recommendedName>
</protein>
<reference evidence="2 3" key="1">
    <citation type="submission" date="2016-11" db="EMBL/GenBank/DDBJ databases">
        <title>Trade-off between light-utilization and light-protection in marine flavobacteria.</title>
        <authorList>
            <person name="Kumagai Y."/>
        </authorList>
    </citation>
    <scope>NUCLEOTIDE SEQUENCE [LARGE SCALE GENOMIC DNA]</scope>
    <source>
        <strain evidence="2 3">JCM 17109</strain>
    </source>
</reference>
<comment type="caution">
    <text evidence="2">The sequence shown here is derived from an EMBL/GenBank/DDBJ whole genome shotgun (WGS) entry which is preliminary data.</text>
</comment>
<organism evidence="2 3">
    <name type="scientific">Nonlabens agnitus</name>
    <dbReference type="NCBI Taxonomy" id="870484"/>
    <lineage>
        <taxon>Bacteria</taxon>
        <taxon>Pseudomonadati</taxon>
        <taxon>Bacteroidota</taxon>
        <taxon>Flavobacteriia</taxon>
        <taxon>Flavobacteriales</taxon>
        <taxon>Flavobacteriaceae</taxon>
        <taxon>Nonlabens</taxon>
    </lineage>
</organism>
<dbReference type="InterPro" id="IPR002767">
    <property type="entry name" value="Thiamine_BP"/>
</dbReference>
<dbReference type="SUPFAM" id="SSF89957">
    <property type="entry name" value="MTH1187/YkoF-like"/>
    <property type="match status" value="1"/>
</dbReference>
<evidence type="ECO:0000313" key="3">
    <source>
        <dbReference type="Proteomes" id="UP000239532"/>
    </source>
</evidence>